<feature type="domain" description="cGAS/DncV-like nucleotidyltransferase C-terminal helical" evidence="5">
    <location>
        <begin position="231"/>
        <end position="325"/>
    </location>
</feature>
<organism evidence="6 7">
    <name type="scientific">Zoogloea oleivorans</name>
    <dbReference type="NCBI Taxonomy" id="1552750"/>
    <lineage>
        <taxon>Bacteria</taxon>
        <taxon>Pseudomonadati</taxon>
        <taxon>Pseudomonadota</taxon>
        <taxon>Betaproteobacteria</taxon>
        <taxon>Rhodocyclales</taxon>
        <taxon>Zoogloeaceae</taxon>
        <taxon>Zoogloea</taxon>
    </lineage>
</organism>
<gene>
    <name evidence="6" type="ORF">ETQ85_03070</name>
</gene>
<keyword evidence="1" id="KW-0808">Transferase</keyword>
<evidence type="ECO:0000256" key="1">
    <source>
        <dbReference type="ARBA" id="ARBA00022679"/>
    </source>
</evidence>
<keyword evidence="4" id="KW-0051">Antiviral defense</keyword>
<keyword evidence="3" id="KW-0547">Nucleotide-binding</keyword>
<reference evidence="6 7" key="1">
    <citation type="submission" date="2019-01" db="EMBL/GenBank/DDBJ databases">
        <title>Zoogloea oleivorans genome sequencing and assembly.</title>
        <authorList>
            <person name="Tancsics A."/>
            <person name="Farkas M."/>
            <person name="Kriszt B."/>
            <person name="Maroti G."/>
            <person name="Horvath B."/>
        </authorList>
    </citation>
    <scope>NUCLEOTIDE SEQUENCE [LARGE SCALE GENOMIC DNA]</scope>
    <source>
        <strain evidence="6 7">Buc</strain>
    </source>
</reference>
<keyword evidence="7" id="KW-1185">Reference proteome</keyword>
<keyword evidence="2" id="KW-0548">Nucleotidyltransferase</keyword>
<accession>A0A6C2D6V8</accession>
<evidence type="ECO:0000256" key="4">
    <source>
        <dbReference type="ARBA" id="ARBA00023118"/>
    </source>
</evidence>
<protein>
    <recommendedName>
        <fullName evidence="5">cGAS/DncV-like nucleotidyltransferase C-terminal helical domain-containing protein</fullName>
    </recommendedName>
</protein>
<proteinExistence type="predicted"/>
<evidence type="ECO:0000256" key="2">
    <source>
        <dbReference type="ARBA" id="ARBA00022695"/>
    </source>
</evidence>
<dbReference type="AlphaFoldDB" id="A0A6C2D6V8"/>
<dbReference type="RefSeq" id="WP_148577577.1">
    <property type="nucleotide sequence ID" value="NZ_SDKK01000002.1"/>
</dbReference>
<comment type="caution">
    <text evidence="6">The sequence shown here is derived from an EMBL/GenBank/DDBJ whole genome shotgun (WGS) entry which is preliminary data.</text>
</comment>
<dbReference type="Pfam" id="PF26305">
    <property type="entry name" value="CD_NTase_C"/>
    <property type="match status" value="1"/>
</dbReference>
<evidence type="ECO:0000256" key="3">
    <source>
        <dbReference type="ARBA" id="ARBA00022741"/>
    </source>
</evidence>
<dbReference type="OrthoDB" id="1082574at2"/>
<sequence>MATDFASRLGRVNARRNGTGVAVLNKSFSFGEDSPLLDSVTQGYLNKTKSKSFQYALVSMQEVDAKYTAISYREAERVAKQLDSGLLRNGKSVTVELQGSLPLNVHLRRVSDVDMLVWPLSFFVYDSYGVAASSYTASTSNAVSEISTLRSESCTILRSAFPAARVDDSGAKCIRMSEGSLLREIDVVPSVLYRTETYQRSNSGDDRGVQIYDKKKYELVTNFPFKVRALINAKEGRTGGGCKKAIRLLKNMKEDADSIIALSSFDIMSLVYSMQDFDLIHQSYHEGRIVASLQNWFFALAHNESYLRTLDAVDGSRKIVQSAADVVAVTQMSEELNMLLLRIAQELQPDVPTSYPAWRAKVEGELLI</sequence>
<evidence type="ECO:0000313" key="6">
    <source>
        <dbReference type="EMBL" id="TYC61654.1"/>
    </source>
</evidence>
<evidence type="ECO:0000259" key="5">
    <source>
        <dbReference type="Pfam" id="PF26305"/>
    </source>
</evidence>
<dbReference type="EMBL" id="SDKK01000002">
    <property type="protein sequence ID" value="TYC61654.1"/>
    <property type="molecule type" value="Genomic_DNA"/>
</dbReference>
<dbReference type="InterPro" id="IPR058909">
    <property type="entry name" value="CD_NTase_C"/>
</dbReference>
<name>A0A6C2D6V8_9RHOO</name>
<dbReference type="Proteomes" id="UP000389128">
    <property type="component" value="Unassembled WGS sequence"/>
</dbReference>
<evidence type="ECO:0000313" key="7">
    <source>
        <dbReference type="Proteomes" id="UP000389128"/>
    </source>
</evidence>